<keyword evidence="4 6" id="KW-0472">Membrane</keyword>
<dbReference type="InterPro" id="IPR035952">
    <property type="entry name" value="Rhomboid-like_sf"/>
</dbReference>
<accession>A0A836H2F7</accession>
<reference evidence="8" key="2">
    <citation type="journal article" date="2021" name="Sci. Data">
        <title>Chromosome-scale genome sequencing, assembly and annotation of six genomes from subfamily Leishmaniinae.</title>
        <authorList>
            <person name="Almutairi H."/>
            <person name="Urbaniak M.D."/>
            <person name="Bates M.D."/>
            <person name="Jariyapan N."/>
            <person name="Kwakye-Nuako G."/>
            <person name="Thomaz Soccol V."/>
            <person name="Al-Salem W.S."/>
            <person name="Dillon R.J."/>
            <person name="Bates P.A."/>
            <person name="Gatherer D."/>
        </authorList>
    </citation>
    <scope>NUCLEOTIDE SEQUENCE [LARGE SCALE GENOMIC DNA]</scope>
</reference>
<dbReference type="EMBL" id="JAFHLR010000010">
    <property type="protein sequence ID" value="KAG5485656.1"/>
    <property type="molecule type" value="Genomic_DNA"/>
</dbReference>
<dbReference type="RefSeq" id="XP_067065240.1">
    <property type="nucleotide sequence ID" value="XM_067208529.1"/>
</dbReference>
<feature type="region of interest" description="Disordered" evidence="5">
    <location>
        <begin position="50"/>
        <end position="79"/>
    </location>
</feature>
<dbReference type="KEGG" id="loi:92362463"/>
<feature type="transmembrane region" description="Helical" evidence="6">
    <location>
        <begin position="262"/>
        <end position="280"/>
    </location>
</feature>
<dbReference type="AlphaFoldDB" id="A0A836H2F7"/>
<comment type="subcellular location">
    <subcellularLocation>
        <location evidence="1">Membrane</location>
        <topology evidence="1">Multi-pass membrane protein</topology>
    </subcellularLocation>
</comment>
<evidence type="ECO:0000313" key="8">
    <source>
        <dbReference type="Proteomes" id="UP000674143"/>
    </source>
</evidence>
<evidence type="ECO:0000256" key="3">
    <source>
        <dbReference type="ARBA" id="ARBA00022989"/>
    </source>
</evidence>
<evidence type="ECO:0000256" key="2">
    <source>
        <dbReference type="ARBA" id="ARBA00022692"/>
    </source>
</evidence>
<evidence type="ECO:0000256" key="4">
    <source>
        <dbReference type="ARBA" id="ARBA00023136"/>
    </source>
</evidence>
<feature type="transmembrane region" description="Helical" evidence="6">
    <location>
        <begin position="226"/>
        <end position="250"/>
    </location>
</feature>
<dbReference type="GeneID" id="92362463"/>
<reference evidence="8" key="1">
    <citation type="journal article" date="2021" name="Microbiol. Resour. Announc.">
        <title>LGAAP: Leishmaniinae Genome Assembly and Annotation Pipeline.</title>
        <authorList>
            <person name="Almutairi H."/>
            <person name="Urbaniak M.D."/>
            <person name="Bates M.D."/>
            <person name="Jariyapan N."/>
            <person name="Kwakye-Nuako G."/>
            <person name="Thomaz-Soccol V."/>
            <person name="Al-Salem W.S."/>
            <person name="Dillon R.J."/>
            <person name="Bates P.A."/>
            <person name="Gatherer D."/>
        </authorList>
    </citation>
    <scope>NUCLEOTIDE SEQUENCE [LARGE SCALE GENOMIC DNA]</scope>
</reference>
<keyword evidence="3 6" id="KW-1133">Transmembrane helix</keyword>
<protein>
    <submittedName>
        <fullName evidence="7">Uncharacterized protein</fullName>
    </submittedName>
</protein>
<gene>
    <name evidence="7" type="ORF">LSCM4_06614</name>
</gene>
<dbReference type="GO" id="GO:0016020">
    <property type="term" value="C:membrane"/>
    <property type="evidence" value="ECO:0007669"/>
    <property type="project" value="UniProtKB-SubCell"/>
</dbReference>
<proteinExistence type="predicted"/>
<dbReference type="Proteomes" id="UP000674143">
    <property type="component" value="Unassembled WGS sequence"/>
</dbReference>
<sequence length="373" mass="40921">MLRLRNVGAVATAVASAALPRARRPSGASSLPCVCVAMQAASVGVPVTRSTASPSALVPPRQLRIPTSGPRATPLSYGLTPTPPFLRGARLFTPSSLSRHVVQYRWIRVKGQEKGHRQHDGSAEDTGNEGKESRSTTDEGGDQQRGSSGKGNKSGHEANTKKKSFMDHIRGLRDDYANFPHIYNSVNAINFVIFTAFCLCSTGSNTEERWWLEKWGVDNNIHPWTWLLHSFLTNNFLAMTFAMMLLHTMCHHLLPTLGSRGLMMYCGSTAVISGAIMFLGNHLYYGSTASPEKQFGPWDIVAGLFVMEYLYYGLTPLTILNSFSGWIKYACWVGEICILYFDWQPTLVGTLVGLALCKGVPRFKAAKPATKAA</sequence>
<dbReference type="SUPFAM" id="SSF144091">
    <property type="entry name" value="Rhomboid-like"/>
    <property type="match status" value="1"/>
</dbReference>
<feature type="compositionally biased region" description="Basic and acidic residues" evidence="5">
    <location>
        <begin position="111"/>
        <end position="137"/>
    </location>
</feature>
<evidence type="ECO:0000313" key="7">
    <source>
        <dbReference type="EMBL" id="KAG5485656.1"/>
    </source>
</evidence>
<comment type="caution">
    <text evidence="7">The sequence shown here is derived from an EMBL/GenBank/DDBJ whole genome shotgun (WGS) entry which is preliminary data.</text>
</comment>
<evidence type="ECO:0000256" key="6">
    <source>
        <dbReference type="SAM" id="Phobius"/>
    </source>
</evidence>
<organism evidence="7 8">
    <name type="scientific">Leishmania orientalis</name>
    <dbReference type="NCBI Taxonomy" id="2249476"/>
    <lineage>
        <taxon>Eukaryota</taxon>
        <taxon>Discoba</taxon>
        <taxon>Euglenozoa</taxon>
        <taxon>Kinetoplastea</taxon>
        <taxon>Metakinetoplastina</taxon>
        <taxon>Trypanosomatida</taxon>
        <taxon>Trypanosomatidae</taxon>
        <taxon>Leishmaniinae</taxon>
        <taxon>Leishmania</taxon>
    </lineage>
</organism>
<evidence type="ECO:0000256" key="1">
    <source>
        <dbReference type="ARBA" id="ARBA00004141"/>
    </source>
</evidence>
<feature type="region of interest" description="Disordered" evidence="5">
    <location>
        <begin position="111"/>
        <end position="163"/>
    </location>
</feature>
<evidence type="ECO:0000256" key="5">
    <source>
        <dbReference type="SAM" id="MobiDB-lite"/>
    </source>
</evidence>
<name>A0A836H2F7_9TRYP</name>
<keyword evidence="8" id="KW-1185">Reference proteome</keyword>
<feature type="compositionally biased region" description="Basic and acidic residues" evidence="5">
    <location>
        <begin position="154"/>
        <end position="163"/>
    </location>
</feature>
<keyword evidence="2 6" id="KW-0812">Transmembrane</keyword>
<feature type="transmembrane region" description="Helical" evidence="6">
    <location>
        <begin position="300"/>
        <end position="320"/>
    </location>
</feature>